<dbReference type="Pfam" id="PF07859">
    <property type="entry name" value="Abhydrolase_3"/>
    <property type="match status" value="1"/>
</dbReference>
<feature type="domain" description="Alpha/beta hydrolase fold-3" evidence="1">
    <location>
        <begin position="65"/>
        <end position="216"/>
    </location>
</feature>
<protein>
    <recommendedName>
        <fullName evidence="1">Alpha/beta hydrolase fold-3 domain-containing protein</fullName>
    </recommendedName>
</protein>
<dbReference type="GO" id="GO:0004771">
    <property type="term" value="F:sterol ester esterase activity"/>
    <property type="evidence" value="ECO:0007669"/>
    <property type="project" value="TreeGrafter"/>
</dbReference>
<dbReference type="PANTHER" id="PTHR23025:SF4">
    <property type="entry name" value="ALPHA_BETA HYDROLASE FOLD-3 DOMAIN-CONTAINING PROTEIN"/>
    <property type="match status" value="1"/>
</dbReference>
<dbReference type="RefSeq" id="WP_069978991.1">
    <property type="nucleotide sequence ID" value="NZ_CP017269.1"/>
</dbReference>
<dbReference type="STRING" id="1424294.Gferi_18140"/>
<dbReference type="InterPro" id="IPR013094">
    <property type="entry name" value="AB_hydrolase_3"/>
</dbReference>
<gene>
    <name evidence="2" type="ORF">Gferi_18140</name>
</gene>
<name>A0A1D8GK67_9FIRM</name>
<organism evidence="2 3">
    <name type="scientific">Geosporobacter ferrireducens</name>
    <dbReference type="NCBI Taxonomy" id="1424294"/>
    <lineage>
        <taxon>Bacteria</taxon>
        <taxon>Bacillati</taxon>
        <taxon>Bacillota</taxon>
        <taxon>Clostridia</taxon>
        <taxon>Peptostreptococcales</taxon>
        <taxon>Thermotaleaceae</taxon>
        <taxon>Geosporobacter</taxon>
    </lineage>
</organism>
<dbReference type="EMBL" id="CP017269">
    <property type="protein sequence ID" value="AOT71307.1"/>
    <property type="molecule type" value="Genomic_DNA"/>
</dbReference>
<evidence type="ECO:0000313" key="2">
    <source>
        <dbReference type="EMBL" id="AOT71307.1"/>
    </source>
</evidence>
<dbReference type="GO" id="GO:0004806">
    <property type="term" value="F:triacylglycerol lipase activity"/>
    <property type="evidence" value="ECO:0007669"/>
    <property type="project" value="TreeGrafter"/>
</dbReference>
<dbReference type="GO" id="GO:0019433">
    <property type="term" value="P:triglyceride catabolic process"/>
    <property type="evidence" value="ECO:0007669"/>
    <property type="project" value="TreeGrafter"/>
</dbReference>
<proteinExistence type="predicted"/>
<sequence>MLSKEQEELINFLRNTGAGNTVSEELMNMYHVRKTDDMMIPTRDGETHVYIHYPDSGQVPHPLFINIHGGGFIKGHREQDTVFSKNICSRANYVVIDIDYTPAPEQKYPYALHQCYDVVKWASRNSELLQIDPAKIALCGHSAGGNLVAAITLMNNVRHDFNIALQILDYPVLDLYTPPQLKRNAYKNPQKVPLHIARLYNSAYVDEECRLDPTVSSRVAQLYNSAYIDEDSSLDPTASPLFAPDEMLVGLPEAIILTCADDYLGEEGEKYAYRLLEAGVMVTARRMLNSSHAFVVRREEQFKEAEKMILDALYRVFTK</sequence>
<dbReference type="OrthoDB" id="9815425at2"/>
<dbReference type="GO" id="GO:0005829">
    <property type="term" value="C:cytosol"/>
    <property type="evidence" value="ECO:0007669"/>
    <property type="project" value="TreeGrafter"/>
</dbReference>
<accession>A0A1D8GK67</accession>
<keyword evidence="3" id="KW-1185">Reference proteome</keyword>
<dbReference type="KEGG" id="gfe:Gferi_18140"/>
<dbReference type="Proteomes" id="UP000095743">
    <property type="component" value="Chromosome"/>
</dbReference>
<evidence type="ECO:0000259" key="1">
    <source>
        <dbReference type="Pfam" id="PF07859"/>
    </source>
</evidence>
<dbReference type="Gene3D" id="3.40.50.1820">
    <property type="entry name" value="alpha/beta hydrolase"/>
    <property type="match status" value="1"/>
</dbReference>
<dbReference type="PANTHER" id="PTHR23025">
    <property type="entry name" value="TRIACYLGLYCEROL LIPASE"/>
    <property type="match status" value="1"/>
</dbReference>
<reference evidence="2 3" key="1">
    <citation type="submission" date="2016-09" db="EMBL/GenBank/DDBJ databases">
        <title>Genomic analysis reveals versatility of anaerobic energy metabolism of Geosporobacter ferrireducens IRF9 of phylum Firmicutes.</title>
        <authorList>
            <person name="Kim S.-J."/>
        </authorList>
    </citation>
    <scope>NUCLEOTIDE SEQUENCE [LARGE SCALE GENOMIC DNA]</scope>
    <source>
        <strain evidence="2 3">IRF9</strain>
    </source>
</reference>
<dbReference type="SUPFAM" id="SSF53474">
    <property type="entry name" value="alpha/beta-Hydrolases"/>
    <property type="match status" value="1"/>
</dbReference>
<evidence type="ECO:0000313" key="3">
    <source>
        <dbReference type="Proteomes" id="UP000095743"/>
    </source>
</evidence>
<dbReference type="InterPro" id="IPR029058">
    <property type="entry name" value="AB_hydrolase_fold"/>
</dbReference>
<dbReference type="AlphaFoldDB" id="A0A1D8GK67"/>